<comment type="caution">
    <text evidence="2">The sequence shown here is derived from an EMBL/GenBank/DDBJ whole genome shotgun (WGS) entry which is preliminary data.</text>
</comment>
<dbReference type="EMBL" id="NHYD01001756">
    <property type="protein sequence ID" value="PPQ89986.1"/>
    <property type="molecule type" value="Genomic_DNA"/>
</dbReference>
<feature type="region of interest" description="Disordered" evidence="1">
    <location>
        <begin position="821"/>
        <end position="841"/>
    </location>
</feature>
<gene>
    <name evidence="2" type="ORF">CVT25_009626</name>
</gene>
<keyword evidence="3" id="KW-1185">Reference proteome</keyword>
<name>A0A409XGV4_PSICY</name>
<dbReference type="AlphaFoldDB" id="A0A409XGV4"/>
<proteinExistence type="predicted"/>
<feature type="compositionally biased region" description="Polar residues" evidence="1">
    <location>
        <begin position="338"/>
        <end position="350"/>
    </location>
</feature>
<evidence type="ECO:0000313" key="3">
    <source>
        <dbReference type="Proteomes" id="UP000283269"/>
    </source>
</evidence>
<organism evidence="2 3">
    <name type="scientific">Psilocybe cyanescens</name>
    <dbReference type="NCBI Taxonomy" id="93625"/>
    <lineage>
        <taxon>Eukaryota</taxon>
        <taxon>Fungi</taxon>
        <taxon>Dikarya</taxon>
        <taxon>Basidiomycota</taxon>
        <taxon>Agaricomycotina</taxon>
        <taxon>Agaricomycetes</taxon>
        <taxon>Agaricomycetidae</taxon>
        <taxon>Agaricales</taxon>
        <taxon>Agaricineae</taxon>
        <taxon>Strophariaceae</taxon>
        <taxon>Psilocybe</taxon>
    </lineage>
</organism>
<feature type="region of interest" description="Disordered" evidence="1">
    <location>
        <begin position="338"/>
        <end position="371"/>
    </location>
</feature>
<evidence type="ECO:0000256" key="1">
    <source>
        <dbReference type="SAM" id="MobiDB-lite"/>
    </source>
</evidence>
<dbReference type="Proteomes" id="UP000283269">
    <property type="component" value="Unassembled WGS sequence"/>
</dbReference>
<evidence type="ECO:0000313" key="2">
    <source>
        <dbReference type="EMBL" id="PPQ89986.1"/>
    </source>
</evidence>
<protein>
    <submittedName>
        <fullName evidence="2">Uncharacterized protein</fullName>
    </submittedName>
</protein>
<sequence>MSNEYQFESPEFRQHIRALLYEYSVTHYTTNYITFTEDMVSEVRVHNIHLTSTDTKPDFQLLQALKPVPLTDPYSFIIPVDPFQTFSQIHALSSLPPYDEILQTTNEARLYLKDLMHSTRGVAKTSRLEWTEPAHDRLNEPFFPALTRHSRKQTPRLGKVISGPGNLPDLLKLHKVESIAVEHIADEKLDFQGLMYMFSNPTSGFNDDIFAHAVIIIIIFRKVKHHINPSDLSAVQVVLKHTADSMRKMPSYKNRYLDPQFLCKIDLKAPETPEEQFMPIFPRSRLPGHGTTSSATPLPGLKSFADFPTMLDTDIKCEDIDGDLSMQNLVIVSGWQAIQSSPPSTPSVRGSDSEDQHDQLLFPSSPDTEPPLVEEINKTKMGRDLLFSLPIYRKQCFYDTHLMTTQRGPYTAFAENWRDERGHAAHISWENTFLQPLLLHTKSEHEHVLRPRATAEERQNLNMSPTLSSLLGQAASEIESSGATGSSIENPQGCPLDDELKKLYQGHSWDEVIMNEPLDDKQPLLMEVPILPEPNVHPPNDMEIPKIFADFLIPASSADKYESNPALMKPEPAYQFLKKVKGKQALALALSWVSVSFLSVNSTILILCYRPFTVDKKLPSVVELVGVADLFESNNTPNGGQSFQDVTEAEKLIGSLDHSQDGGHRFSWSEGTSYRPVEPPEEFQLLLNRQERRRVAKLGAGLDEMDMNVVGEMDLDGISQSGDVPHEELENPHPLPDSSHNLLLPNPQAKRQLELVVSRERFGQSGVRYDDEADDERAAKRPRLEVYYESSPADLENVFPLPAYDEHEHGRVESGYESPGAFFSEENKENWPPLSSSSQVVEDGCYPDQTWNGRVEYDPYSTENQDQDNGGGFEPLSFDSRYLPSGATQGMKRVEYGPEEMEYPQEDAGPSNQVDISNSDNVGASINARDEFVFEPDIASHSLGMSSFAQLRARKLSEPTSTTVLAAPIPVATAHILDACKGAPEEIFDKDTIVASGPIGTNLPVHRYMASLDFIQKHGLVRALRSEGCAVELVERQTLGGVDLIVDPYCAVLFISLFTLPARCAADVARVTQLSWKFPHLLVVFEAYPESHSKRFMHDKGRDGAVPELYAYTPPIIKAIKKFRRDISITDACGTKRSGSSIQYGFADSVQDAALITRVFGCQAEERDETFGVIWGERPWLSAEFIEEEEQLLAGIKGMNHFSASMILSQITLEEYVELVPEERMAVCSGLIVQEALFVQAECSADIESRFQAMSASSDLL</sequence>
<dbReference type="STRING" id="93625.A0A409XGV4"/>
<feature type="region of interest" description="Disordered" evidence="1">
    <location>
        <begin position="858"/>
        <end position="885"/>
    </location>
</feature>
<reference evidence="2 3" key="1">
    <citation type="journal article" date="2018" name="Evol. Lett.">
        <title>Horizontal gene cluster transfer increased hallucinogenic mushroom diversity.</title>
        <authorList>
            <person name="Reynolds H.T."/>
            <person name="Vijayakumar V."/>
            <person name="Gluck-Thaler E."/>
            <person name="Korotkin H.B."/>
            <person name="Matheny P.B."/>
            <person name="Slot J.C."/>
        </authorList>
    </citation>
    <scope>NUCLEOTIDE SEQUENCE [LARGE SCALE GENOMIC DNA]</scope>
    <source>
        <strain evidence="2 3">2631</strain>
    </source>
</reference>
<dbReference type="InParanoid" id="A0A409XGV4"/>
<accession>A0A409XGV4</accession>
<dbReference type="OrthoDB" id="2422840at2759"/>